<organism evidence="3">
    <name type="scientific">Streptomyces sp. gb1(2016)</name>
    <dbReference type="NCBI Taxonomy" id="1828321"/>
    <lineage>
        <taxon>Bacteria</taxon>
        <taxon>Bacillati</taxon>
        <taxon>Actinomycetota</taxon>
        <taxon>Actinomycetes</taxon>
        <taxon>Kitasatosporales</taxon>
        <taxon>Streptomycetaceae</taxon>
        <taxon>Streptomyces</taxon>
    </lineage>
</organism>
<dbReference type="PROSITE" id="PS51186">
    <property type="entry name" value="GNAT"/>
    <property type="match status" value="1"/>
</dbReference>
<dbReference type="PANTHER" id="PTHR13170:SF16">
    <property type="entry name" value="PROTEIN O-GLCNACASE"/>
    <property type="match status" value="1"/>
</dbReference>
<dbReference type="AlphaFoldDB" id="A0A652LCR7"/>
<dbReference type="SUPFAM" id="SSF55729">
    <property type="entry name" value="Acyl-CoA N-acyltransferases (Nat)"/>
    <property type="match status" value="1"/>
</dbReference>
<dbReference type="RefSeq" id="WP_147982381.1">
    <property type="nucleotide sequence ID" value="NZ_RDBM01000009.1"/>
</dbReference>
<comment type="caution">
    <text evidence="3">The sequence shown here is derived from an EMBL/GenBank/DDBJ whole genome shotgun (WGS) entry which is preliminary data.</text>
</comment>
<feature type="region of interest" description="Disordered" evidence="1">
    <location>
        <begin position="201"/>
        <end position="230"/>
    </location>
</feature>
<dbReference type="Pfam" id="PF00583">
    <property type="entry name" value="Acetyltransf_1"/>
    <property type="match status" value="1"/>
</dbReference>
<dbReference type="CDD" id="cd04301">
    <property type="entry name" value="NAT_SF"/>
    <property type="match status" value="1"/>
</dbReference>
<dbReference type="GO" id="GO:0016747">
    <property type="term" value="F:acyltransferase activity, transferring groups other than amino-acyl groups"/>
    <property type="evidence" value="ECO:0007669"/>
    <property type="project" value="InterPro"/>
</dbReference>
<dbReference type="InterPro" id="IPR000182">
    <property type="entry name" value="GNAT_dom"/>
</dbReference>
<keyword evidence="3" id="KW-0808">Transferase</keyword>
<reference evidence="3" key="1">
    <citation type="submission" date="2018-10" db="EMBL/GenBank/DDBJ databases">
        <authorList>
            <person name="Hariharan J."/>
            <person name="Choudoir M.J."/>
            <person name="Diebold P."/>
            <person name="Panke-Buisse K."/>
            <person name="Campbell A.N."/>
            <person name="Buckley D.H."/>
        </authorList>
    </citation>
    <scope>NUCLEOTIDE SEQUENCE</scope>
    <source>
        <strain evidence="3">Gb1</strain>
    </source>
</reference>
<sequence length="230" mass="25189">MTRTPYVRPYRPADQEALADICVRTADNGGDSAHLYPDPGLMPALFAAPYAHLEPELAFVLDDGSGRAAGYVLGTADTRTFVKGFREIWLPRVTDRFPEPQGEPETLTEAMTALLHRPERMILPELDAYPAHLHIDLLPQWQRKGYGRGLMGAFLDALHRKGVGAVHLSMLTANTPARAFYDRLGFQVIDVPDPGPLTYLGRSTGGVEPTGWAGRGRRAGERAQAARSEG</sequence>
<evidence type="ECO:0000259" key="2">
    <source>
        <dbReference type="PROSITE" id="PS51186"/>
    </source>
</evidence>
<evidence type="ECO:0000256" key="1">
    <source>
        <dbReference type="SAM" id="MobiDB-lite"/>
    </source>
</evidence>
<evidence type="ECO:0000313" key="3">
    <source>
        <dbReference type="EMBL" id="TXS33809.1"/>
    </source>
</evidence>
<dbReference type="InterPro" id="IPR051822">
    <property type="entry name" value="Glycosyl_Hydrolase_84"/>
</dbReference>
<dbReference type="Gene3D" id="3.40.630.30">
    <property type="match status" value="1"/>
</dbReference>
<dbReference type="EMBL" id="RDBM01000009">
    <property type="protein sequence ID" value="TXS33809.1"/>
    <property type="molecule type" value="Genomic_DNA"/>
</dbReference>
<feature type="domain" description="N-acetyltransferase" evidence="2">
    <location>
        <begin position="76"/>
        <end position="205"/>
    </location>
</feature>
<gene>
    <name evidence="3" type="ORF">EAO74_01545</name>
</gene>
<protein>
    <submittedName>
        <fullName evidence="3">GNAT family N-acetyltransferase</fullName>
    </submittedName>
</protein>
<dbReference type="PANTHER" id="PTHR13170">
    <property type="entry name" value="O-GLCNACASE"/>
    <property type="match status" value="1"/>
</dbReference>
<accession>A0A652LCR7</accession>
<dbReference type="InterPro" id="IPR016181">
    <property type="entry name" value="Acyl_CoA_acyltransferase"/>
</dbReference>
<proteinExistence type="predicted"/>
<name>A0A652LCR7_9ACTN</name>